<keyword evidence="3" id="KW-0238">DNA-binding</keyword>
<dbReference type="InterPro" id="IPR036390">
    <property type="entry name" value="WH_DNA-bd_sf"/>
</dbReference>
<accession>A0ABZ2LAC0</accession>
<evidence type="ECO:0000256" key="1">
    <source>
        <dbReference type="ARBA" id="ARBA00009437"/>
    </source>
</evidence>
<keyword evidence="7" id="KW-1185">Reference proteome</keyword>
<dbReference type="Proteomes" id="UP001374803">
    <property type="component" value="Chromosome"/>
</dbReference>
<sequence length="313" mass="34741">MLHGAQQFFPQIEELEAFVRIAELGSLTAAAQRLRVPKSTLSRRLSRLEDGLGAQLLTRTTRKLHLTEVGAAYLERIAPALAHIDEANREAQGDRDTPRGHLRITAPNDLATTWLPPLIANFCARHPAVSIEVLVEARFMDLVGEGVDLAVRPAAELADSGLVARRISTTDLALWASARYLRRRGTPRVPADLERQIMGILGPPIARLTLRGPEGVRHTDVKTAIASNDPIFLRELALKDGGIVILPSMFARADLGLVRVLPDWAMRQVGLYLVHPAARVVPAKVRVFRDYLTKHAPDSTAYRALLRRWQMQR</sequence>
<dbReference type="PROSITE" id="PS50931">
    <property type="entry name" value="HTH_LYSR"/>
    <property type="match status" value="1"/>
</dbReference>
<proteinExistence type="inferred from homology"/>
<organism evidence="6 7">
    <name type="scientific">Pendulispora rubella</name>
    <dbReference type="NCBI Taxonomy" id="2741070"/>
    <lineage>
        <taxon>Bacteria</taxon>
        <taxon>Pseudomonadati</taxon>
        <taxon>Myxococcota</taxon>
        <taxon>Myxococcia</taxon>
        <taxon>Myxococcales</taxon>
        <taxon>Sorangiineae</taxon>
        <taxon>Pendulisporaceae</taxon>
        <taxon>Pendulispora</taxon>
    </lineage>
</organism>
<reference evidence="6" key="1">
    <citation type="submission" date="2021-12" db="EMBL/GenBank/DDBJ databases">
        <title>Discovery of the Pendulisporaceae a myxobacterial family with distinct sporulation behavior and unique specialized metabolism.</title>
        <authorList>
            <person name="Garcia R."/>
            <person name="Popoff A."/>
            <person name="Bader C.D."/>
            <person name="Loehr J."/>
            <person name="Walesch S."/>
            <person name="Walt C."/>
            <person name="Boldt J."/>
            <person name="Bunk B."/>
            <person name="Haeckl F.J.F.P.J."/>
            <person name="Gunesch A.P."/>
            <person name="Birkelbach J."/>
            <person name="Nuebel U."/>
            <person name="Pietschmann T."/>
            <person name="Bach T."/>
            <person name="Mueller R."/>
        </authorList>
    </citation>
    <scope>NUCLEOTIDE SEQUENCE</scope>
    <source>
        <strain evidence="6">MSr11367</strain>
    </source>
</reference>
<protein>
    <submittedName>
        <fullName evidence="6">LysR family transcriptional regulator</fullName>
    </submittedName>
</protein>
<dbReference type="RefSeq" id="WP_394836958.1">
    <property type="nucleotide sequence ID" value="NZ_CP089929.1"/>
</dbReference>
<evidence type="ECO:0000256" key="2">
    <source>
        <dbReference type="ARBA" id="ARBA00023015"/>
    </source>
</evidence>
<dbReference type="InterPro" id="IPR005119">
    <property type="entry name" value="LysR_subst-bd"/>
</dbReference>
<dbReference type="SUPFAM" id="SSF46785">
    <property type="entry name" value="Winged helix' DNA-binding domain"/>
    <property type="match status" value="1"/>
</dbReference>
<dbReference type="InterPro" id="IPR058163">
    <property type="entry name" value="LysR-type_TF_proteobact-type"/>
</dbReference>
<dbReference type="Pfam" id="PF03466">
    <property type="entry name" value="LysR_substrate"/>
    <property type="match status" value="1"/>
</dbReference>
<gene>
    <name evidence="6" type="ORF">LVJ94_08625</name>
</gene>
<feature type="domain" description="HTH lysR-type" evidence="5">
    <location>
        <begin position="10"/>
        <end position="67"/>
    </location>
</feature>
<keyword evidence="4" id="KW-0804">Transcription</keyword>
<dbReference type="Pfam" id="PF00126">
    <property type="entry name" value="HTH_1"/>
    <property type="match status" value="1"/>
</dbReference>
<dbReference type="CDD" id="cd08422">
    <property type="entry name" value="PBP2_CrgA_like"/>
    <property type="match status" value="1"/>
</dbReference>
<evidence type="ECO:0000256" key="4">
    <source>
        <dbReference type="ARBA" id="ARBA00023163"/>
    </source>
</evidence>
<dbReference type="Gene3D" id="3.40.190.290">
    <property type="match status" value="1"/>
</dbReference>
<dbReference type="Gene3D" id="1.10.10.10">
    <property type="entry name" value="Winged helix-like DNA-binding domain superfamily/Winged helix DNA-binding domain"/>
    <property type="match status" value="1"/>
</dbReference>
<evidence type="ECO:0000313" key="7">
    <source>
        <dbReference type="Proteomes" id="UP001374803"/>
    </source>
</evidence>
<dbReference type="PANTHER" id="PTHR30537">
    <property type="entry name" value="HTH-TYPE TRANSCRIPTIONAL REGULATOR"/>
    <property type="match status" value="1"/>
</dbReference>
<evidence type="ECO:0000313" key="6">
    <source>
        <dbReference type="EMBL" id="WXB07300.1"/>
    </source>
</evidence>
<keyword evidence="2" id="KW-0805">Transcription regulation</keyword>
<comment type="similarity">
    <text evidence="1">Belongs to the LysR transcriptional regulatory family.</text>
</comment>
<name>A0ABZ2LAC0_9BACT</name>
<evidence type="ECO:0000256" key="3">
    <source>
        <dbReference type="ARBA" id="ARBA00023125"/>
    </source>
</evidence>
<dbReference type="SUPFAM" id="SSF53850">
    <property type="entry name" value="Periplasmic binding protein-like II"/>
    <property type="match status" value="1"/>
</dbReference>
<dbReference type="EMBL" id="CP089983">
    <property type="protein sequence ID" value="WXB07300.1"/>
    <property type="molecule type" value="Genomic_DNA"/>
</dbReference>
<dbReference type="InterPro" id="IPR036388">
    <property type="entry name" value="WH-like_DNA-bd_sf"/>
</dbReference>
<dbReference type="InterPro" id="IPR000847">
    <property type="entry name" value="LysR_HTH_N"/>
</dbReference>
<evidence type="ECO:0000259" key="5">
    <source>
        <dbReference type="PROSITE" id="PS50931"/>
    </source>
</evidence>
<dbReference type="PANTHER" id="PTHR30537:SF5">
    <property type="entry name" value="HTH-TYPE TRANSCRIPTIONAL ACTIVATOR TTDR-RELATED"/>
    <property type="match status" value="1"/>
</dbReference>